<protein>
    <submittedName>
        <fullName evidence="2">Uncharacterized protein</fullName>
    </submittedName>
</protein>
<evidence type="ECO:0000256" key="1">
    <source>
        <dbReference type="SAM" id="SignalP"/>
    </source>
</evidence>
<reference evidence="2 3" key="1">
    <citation type="submission" date="2023-10" db="EMBL/GenBank/DDBJ databases">
        <title>Hymenobacter endophyticus sp. nov., an isolate from the leaf tissues of wheat.</title>
        <authorList>
            <person name="Dai Y."/>
        </authorList>
    </citation>
    <scope>NUCLEOTIDE SEQUENCE [LARGE SCALE GENOMIC DNA]</scope>
    <source>
        <strain evidence="2 3">ZK17L-C2</strain>
    </source>
</reference>
<dbReference type="Proteomes" id="UP001250698">
    <property type="component" value="Unassembled WGS sequence"/>
</dbReference>
<proteinExistence type="predicted"/>
<evidence type="ECO:0000313" key="2">
    <source>
        <dbReference type="EMBL" id="MDU0371164.1"/>
    </source>
</evidence>
<gene>
    <name evidence="2" type="ORF">ROI90_12210</name>
</gene>
<evidence type="ECO:0000313" key="3">
    <source>
        <dbReference type="Proteomes" id="UP001250698"/>
    </source>
</evidence>
<accession>A0ABU3TIG1</accession>
<comment type="caution">
    <text evidence="2">The sequence shown here is derived from an EMBL/GenBank/DDBJ whole genome shotgun (WGS) entry which is preliminary data.</text>
</comment>
<sequence length="300" mass="31817">MKKIFLALSTTLLCATGFYACNQPEQTPKPTSDLVQTHTVPAVLHGATLDGVAIPDGTRTSVEDGGKTVRLLYPAGIQFVTSLQYRADLAAKMIDGGATYTCTGACSSGCDVFYVQGSFACSQCSNGSACTGKASRAIATGGFIDVNAGISFIRNKVQLKELRTKNIQSPDDLFQFEYVKQAMRELNIKVHGVADPTKMIAQNPAKYRHVAINAFGALVDYAVPLKYLDSETNRLSQRETSIGVQSETTAEPSQHFVRADEESGFSCNCSSGGSGCTAESGLGYKKCNSGSCVSCSMTVG</sequence>
<dbReference type="RefSeq" id="WP_315998630.1">
    <property type="nucleotide sequence ID" value="NZ_JAWDJT010000007.1"/>
</dbReference>
<dbReference type="EMBL" id="JAWDJT010000007">
    <property type="protein sequence ID" value="MDU0371164.1"/>
    <property type="molecule type" value="Genomic_DNA"/>
</dbReference>
<name>A0ABU3TIG1_9BACT</name>
<feature type="signal peptide" evidence="1">
    <location>
        <begin position="1"/>
        <end position="20"/>
    </location>
</feature>
<feature type="chain" id="PRO_5045921224" evidence="1">
    <location>
        <begin position="21"/>
        <end position="300"/>
    </location>
</feature>
<dbReference type="PROSITE" id="PS51257">
    <property type="entry name" value="PROKAR_LIPOPROTEIN"/>
    <property type="match status" value="1"/>
</dbReference>
<keyword evidence="1" id="KW-0732">Signal</keyword>
<keyword evidence="3" id="KW-1185">Reference proteome</keyword>
<organism evidence="2 3">
    <name type="scientific">Hymenobacter endophyticus</name>
    <dbReference type="NCBI Taxonomy" id="3076335"/>
    <lineage>
        <taxon>Bacteria</taxon>
        <taxon>Pseudomonadati</taxon>
        <taxon>Bacteroidota</taxon>
        <taxon>Cytophagia</taxon>
        <taxon>Cytophagales</taxon>
        <taxon>Hymenobacteraceae</taxon>
        <taxon>Hymenobacter</taxon>
    </lineage>
</organism>